<proteinExistence type="predicted"/>
<name>A0A1G1T9V0_9BACT</name>
<comment type="caution">
    <text evidence="1">The sequence shown here is derived from an EMBL/GenBank/DDBJ whole genome shotgun (WGS) entry which is preliminary data.</text>
</comment>
<dbReference type="EMBL" id="MDZB01000074">
    <property type="protein sequence ID" value="OGX87643.1"/>
    <property type="molecule type" value="Genomic_DNA"/>
</dbReference>
<dbReference type="STRING" id="1908237.BEN47_00270"/>
<dbReference type="RefSeq" id="WP_070725592.1">
    <property type="nucleotide sequence ID" value="NZ_MDZB01000074.1"/>
</dbReference>
<organism evidence="1 2">
    <name type="scientific">Hymenobacter lapidarius</name>
    <dbReference type="NCBI Taxonomy" id="1908237"/>
    <lineage>
        <taxon>Bacteria</taxon>
        <taxon>Pseudomonadati</taxon>
        <taxon>Bacteroidota</taxon>
        <taxon>Cytophagia</taxon>
        <taxon>Cytophagales</taxon>
        <taxon>Hymenobacteraceae</taxon>
        <taxon>Hymenobacter</taxon>
    </lineage>
</organism>
<sequence>MGSTTVLATLAAREEETMRIVVGARGSIEFIFAQLQTQGIYDEYSSIHQAYAQLLNNDQSQEAVKRALFIQWYCLTEPSFLSGISDIDELAELAVLTHLDHLLRNDQADTELVAMLRYYSTWEFVFQNPHFQHLVVLQSFVIQWMSVDSEVTTSELGMADMDNRGQMGKYWLSINWLKTQELLIPEKT</sequence>
<dbReference type="Proteomes" id="UP000176294">
    <property type="component" value="Unassembled WGS sequence"/>
</dbReference>
<evidence type="ECO:0000313" key="2">
    <source>
        <dbReference type="Proteomes" id="UP000176294"/>
    </source>
</evidence>
<protein>
    <submittedName>
        <fullName evidence="1">Uncharacterized protein</fullName>
    </submittedName>
</protein>
<dbReference type="AlphaFoldDB" id="A0A1G1T9V0"/>
<dbReference type="OrthoDB" id="1264061at2"/>
<evidence type="ECO:0000313" key="1">
    <source>
        <dbReference type="EMBL" id="OGX87643.1"/>
    </source>
</evidence>
<reference evidence="1 2" key="1">
    <citation type="submission" date="2016-08" db="EMBL/GenBank/DDBJ databases">
        <title>Hymenobacter coccineus sp. nov., Hymenobacter lapidarius sp. nov. and Hymenobacter glacialis sp. nov., isolated from Antarctic soil.</title>
        <authorList>
            <person name="Sedlacek I."/>
            <person name="Kralova S."/>
            <person name="Kyrova K."/>
            <person name="Maslanova I."/>
            <person name="Stankova E."/>
            <person name="Vrbovska V."/>
            <person name="Nemec M."/>
            <person name="Bartak M."/>
            <person name="Svec P."/>
            <person name="Busse H.-J."/>
            <person name="Pantucek R."/>
        </authorList>
    </citation>
    <scope>NUCLEOTIDE SEQUENCE [LARGE SCALE GENOMIC DNA]</scope>
    <source>
        <strain evidence="1 2">CCM 8643</strain>
    </source>
</reference>
<keyword evidence="2" id="KW-1185">Reference proteome</keyword>
<accession>A0A1G1T9V0</accession>
<gene>
    <name evidence="1" type="ORF">BEN47_00270</name>
</gene>